<feature type="compositionally biased region" description="Basic and acidic residues" evidence="2">
    <location>
        <begin position="1122"/>
        <end position="1136"/>
    </location>
</feature>
<feature type="compositionally biased region" description="Basic residues" evidence="2">
    <location>
        <begin position="1094"/>
        <end position="1109"/>
    </location>
</feature>
<feature type="compositionally biased region" description="Basic residues" evidence="2">
    <location>
        <begin position="1137"/>
        <end position="1148"/>
    </location>
</feature>
<dbReference type="SUPFAM" id="SSF54001">
    <property type="entry name" value="Cysteine proteinases"/>
    <property type="match status" value="2"/>
</dbReference>
<feature type="compositionally biased region" description="Basic residues" evidence="2">
    <location>
        <begin position="1390"/>
        <end position="1404"/>
    </location>
</feature>
<evidence type="ECO:0000313" key="7">
    <source>
        <dbReference type="RefSeq" id="XP_052121238.1"/>
    </source>
</evidence>
<sequence length="1481" mass="166829">MRVSDSELDRRHAVCTRSAVRVPLVTAVMSAVTDSSMEGSDQEDDPAPCEPVDKVRAAPLRQVKLETPKDEPETGVQDPEQCVETHTVWIKEETELGEEQELTDLLSETAVEGAELLPEVADEGSCDIGDASMDCQMNGLAKQPFPDNANDFGAVYKPVSEDDNSVFRALAVRLFDDEEQHRVLRRSVVNHVVNNWPTYSPLTAFADRDAYRRHMGQDGARGGAAELRAAGEAFYRTVAVVHDGVLEVAAQMDDPDPIVLRRTGASPAEHYDACTTRPPAGWKGGVDDLLKLDSLKQAEERRKRLELEAAAPKWKRSPPAGRSKKPAQRAQSAAVSPQEGVVSLAACNFPETEQAVLDPNFPYLIKHEPASEPVEANLPEPDPHEVEIARLLRAQQVPGTQEELEGVLAAMKGTEDDEVNEVTGTPAQPAPDELGGNAEEAGSTSRKRLGTAAQREHGVRQDRDGARRGRLKRKAEEPAQAEEETQATVTAIQVASDPKAFIIIQNGPASEHHGAQLNVQLVKAKVVAAAPVESDVLSEDSCDSSSIFGGGVSDSRSSGYPEHPTLHADEFGAVYKAVGRDDSCVFRALGEGLFGGEDRRRVVRRGVVNHIVDNWTTYAPLTCYPDQDAYRRHMEEDGVPGGPAELRAAAEAFYRTVGVVHDGVLEVVAHLNDPYAVVLRRTGEAPAEHYDVCTTLPPAGWKGGVDDLLKLDSLKQAADRRKLLGLEVLGGSSKPSAGPQKRVVRQKEEPEGVFGIDPNLLVGVVETPEEGAARLFRERRTKRRLAWRFREGEETREEYEARRAKLLKGELKKMRERGKNETLEQRAARLKKQCEYARRKRGALKGLAEQDDSDIESSSREESQSLREAGLEERHALNGLPEHDDHDIEASRREEAEPEKEHDAAQPRRQVCAEQDISERERRKRERAVQEWAKIKSQSLEERERRLRRKRENARRRRLERKGDTPEQAEALLATERARARRSRETRQREKLELLRRLREKETAEERAARLAADIEETGSSRGSESRCGSTLSGQDDSDSDASLGEEAQDASMKRRRGKEMTETPEEREAKLKKKREYARQRGRDETPEEREAKLKKKREYARRRRNAVKRLAEQDDSDNDASLREEAQARREAVLKKQRAYARRKRHEQSGCECAGRDDDCRRMKRTKSPDFGEGSSRGSEASLCGSTLTQEEHEATRKTILEQGRQRRLERESNETPEERETRLTRKREAARRQRHALKRLAEQDDSDIDASLREEAQARREAVLKKQRDATRRQRHALNGCACAGQDDECGRRIRTKSPEQAEEQIDRRFKETVGEDWARVRSQPPELRERRLWKKRNAERRRRHAALGCECAELDDSDEECTRMSRDPIGPVSMRRVNETEQQRERRLRKKRESARRRRLELKGSTPEQAEALLTKGRERARKGRETMRREREALLRLRGLHGEKTAEERAARLEADIGDGSSRGSESLCGSTLSNE</sequence>
<dbReference type="RefSeq" id="XP_052121238.1">
    <property type="nucleotide sequence ID" value="XM_052265278.1"/>
</dbReference>
<feature type="compositionally biased region" description="Basic and acidic residues" evidence="2">
    <location>
        <begin position="1444"/>
        <end position="1460"/>
    </location>
</feature>
<evidence type="ECO:0000256" key="2">
    <source>
        <dbReference type="SAM" id="MobiDB-lite"/>
    </source>
</evidence>
<proteinExistence type="predicted"/>
<feature type="region of interest" description="Disordered" evidence="2">
    <location>
        <begin position="33"/>
        <end position="79"/>
    </location>
</feature>
<evidence type="ECO:0000313" key="5">
    <source>
        <dbReference type="RefSeq" id="XP_052121236.1"/>
    </source>
</evidence>
<keyword evidence="1" id="KW-0175">Coiled coil</keyword>
<evidence type="ECO:0000256" key="1">
    <source>
        <dbReference type="SAM" id="Coils"/>
    </source>
</evidence>
<feature type="region of interest" description="Disordered" evidence="2">
    <location>
        <begin position="1444"/>
        <end position="1481"/>
    </location>
</feature>
<evidence type="ECO:0000259" key="3">
    <source>
        <dbReference type="PROSITE" id="PS50802"/>
    </source>
</evidence>
<name>A0A9C6TVX2_FRAOC</name>
<reference evidence="5 6" key="1">
    <citation type="submission" date="2025-04" db="UniProtKB">
        <authorList>
            <consortium name="RefSeq"/>
        </authorList>
    </citation>
    <scope>IDENTIFICATION</scope>
    <source>
        <tissue evidence="5 6">Whole organism</tissue>
    </source>
</reference>
<protein>
    <submittedName>
        <fullName evidence="5 6">Uncharacterized protein LOC127749000</fullName>
    </submittedName>
</protein>
<evidence type="ECO:0000313" key="4">
    <source>
        <dbReference type="Proteomes" id="UP000504606"/>
    </source>
</evidence>
<feature type="domain" description="OTU" evidence="3">
    <location>
        <begin position="573"/>
        <end position="696"/>
    </location>
</feature>
<dbReference type="GeneID" id="127749000"/>
<feature type="compositionally biased region" description="Basic and acidic residues" evidence="2">
    <location>
        <begin position="1380"/>
        <end position="1389"/>
    </location>
</feature>
<gene>
    <name evidence="5 6 7" type="primary">LOC127749000</name>
</gene>
<dbReference type="GO" id="GO:0016579">
    <property type="term" value="P:protein deubiquitination"/>
    <property type="evidence" value="ECO:0007669"/>
    <property type="project" value="TreeGrafter"/>
</dbReference>
<dbReference type="RefSeq" id="XP_052121237.1">
    <property type="nucleotide sequence ID" value="XM_052265277.1"/>
</dbReference>
<accession>A0A9C6TVX2</accession>
<dbReference type="RefSeq" id="XP_052121236.1">
    <property type="nucleotide sequence ID" value="XM_052265276.1"/>
</dbReference>
<dbReference type="Gene3D" id="3.90.70.80">
    <property type="match status" value="2"/>
</dbReference>
<feature type="compositionally biased region" description="Basic residues" evidence="2">
    <location>
        <begin position="946"/>
        <end position="960"/>
    </location>
</feature>
<dbReference type="InterPro" id="IPR003323">
    <property type="entry name" value="OTU_dom"/>
</dbReference>
<feature type="region of interest" description="Disordered" evidence="2">
    <location>
        <begin position="1364"/>
        <end position="1432"/>
    </location>
</feature>
<dbReference type="GO" id="GO:0004843">
    <property type="term" value="F:cysteine-type deubiquitinase activity"/>
    <property type="evidence" value="ECO:0007669"/>
    <property type="project" value="TreeGrafter"/>
</dbReference>
<feature type="compositionally biased region" description="Basic and acidic residues" evidence="2">
    <location>
        <begin position="1192"/>
        <end position="1234"/>
    </location>
</feature>
<feature type="compositionally biased region" description="Low complexity" evidence="2">
    <location>
        <begin position="1018"/>
        <end position="1031"/>
    </location>
</feature>
<dbReference type="KEGG" id="foc:127749000"/>
<feature type="region of interest" description="Disordered" evidence="2">
    <location>
        <begin position="306"/>
        <end position="335"/>
    </location>
</feature>
<feature type="compositionally biased region" description="Basic and acidic residues" evidence="2">
    <location>
        <begin position="1059"/>
        <end position="1070"/>
    </location>
</feature>
<feature type="compositionally biased region" description="Polar residues" evidence="2">
    <location>
        <begin position="1467"/>
        <end position="1481"/>
    </location>
</feature>
<feature type="coiled-coil region" evidence="1">
    <location>
        <begin position="813"/>
        <end position="840"/>
    </location>
</feature>
<organism evidence="4 5">
    <name type="scientific">Frankliniella occidentalis</name>
    <name type="common">Western flower thrips</name>
    <name type="synonym">Euthrips occidentalis</name>
    <dbReference type="NCBI Taxonomy" id="133901"/>
    <lineage>
        <taxon>Eukaryota</taxon>
        <taxon>Metazoa</taxon>
        <taxon>Ecdysozoa</taxon>
        <taxon>Arthropoda</taxon>
        <taxon>Hexapoda</taxon>
        <taxon>Insecta</taxon>
        <taxon>Pterygota</taxon>
        <taxon>Neoptera</taxon>
        <taxon>Paraneoptera</taxon>
        <taxon>Thysanoptera</taxon>
        <taxon>Terebrantia</taxon>
        <taxon>Thripoidea</taxon>
        <taxon>Thripidae</taxon>
        <taxon>Frankliniella</taxon>
    </lineage>
</organism>
<dbReference type="OrthoDB" id="415023at2759"/>
<feature type="compositionally biased region" description="Basic and acidic residues" evidence="2">
    <location>
        <begin position="63"/>
        <end position="72"/>
    </location>
</feature>
<evidence type="ECO:0000313" key="6">
    <source>
        <dbReference type="RefSeq" id="XP_052121237.1"/>
    </source>
</evidence>
<dbReference type="PANTHER" id="PTHR12419">
    <property type="entry name" value="OTU DOMAIN CONTAINING PROTEIN"/>
    <property type="match status" value="1"/>
</dbReference>
<dbReference type="InterPro" id="IPR050704">
    <property type="entry name" value="Peptidase_C85-like"/>
</dbReference>
<dbReference type="Proteomes" id="UP000504606">
    <property type="component" value="Unplaced"/>
</dbReference>
<dbReference type="InterPro" id="IPR038765">
    <property type="entry name" value="Papain-like_cys_pep_sf"/>
</dbReference>
<dbReference type="PROSITE" id="PS50802">
    <property type="entry name" value="OTU"/>
    <property type="match status" value="1"/>
</dbReference>
<feature type="compositionally biased region" description="Basic and acidic residues" evidence="2">
    <location>
        <begin position="1078"/>
        <end position="1093"/>
    </location>
</feature>
<keyword evidence="4" id="KW-1185">Reference proteome</keyword>
<feature type="region of interest" description="Disordered" evidence="2">
    <location>
        <begin position="845"/>
        <end position="1252"/>
    </location>
</feature>
<feature type="compositionally biased region" description="Polar residues" evidence="2">
    <location>
        <begin position="1178"/>
        <end position="1191"/>
    </location>
</feature>
<feature type="compositionally biased region" description="Basic and acidic residues" evidence="2">
    <location>
        <begin position="857"/>
        <end position="906"/>
    </location>
</feature>
<feature type="compositionally biased region" description="Basic and acidic residues" evidence="2">
    <location>
        <begin position="454"/>
        <end position="467"/>
    </location>
</feature>
<feature type="region of interest" description="Disordered" evidence="2">
    <location>
        <begin position="414"/>
        <end position="487"/>
    </location>
</feature>
<feature type="compositionally biased region" description="Basic and acidic residues" evidence="2">
    <location>
        <begin position="983"/>
        <end position="1009"/>
    </location>
</feature>